<evidence type="ECO:0000256" key="4">
    <source>
        <dbReference type="ARBA" id="ARBA00018111"/>
    </source>
</evidence>
<dbReference type="Proteomes" id="UP000051085">
    <property type="component" value="Unassembled WGS sequence"/>
</dbReference>
<evidence type="ECO:0000313" key="10">
    <source>
        <dbReference type="Proteomes" id="UP000051085"/>
    </source>
</evidence>
<gene>
    <name evidence="6" type="primary">recX</name>
    <name evidence="9" type="ORF">FD34_GL000444</name>
</gene>
<dbReference type="NCBIfam" id="NF010733">
    <property type="entry name" value="PRK14135.1"/>
    <property type="match status" value="1"/>
</dbReference>
<feature type="domain" description="RecX third three-helical" evidence="8">
    <location>
        <begin position="158"/>
        <end position="196"/>
    </location>
</feature>
<evidence type="ECO:0000256" key="1">
    <source>
        <dbReference type="ARBA" id="ARBA00003529"/>
    </source>
</evidence>
<dbReference type="Pfam" id="PF02631">
    <property type="entry name" value="RecX_HTH2"/>
    <property type="match status" value="1"/>
</dbReference>
<comment type="function">
    <text evidence="1 6">Modulates RecA activity.</text>
</comment>
<comment type="caution">
    <text evidence="9">The sequence shown here is derived from an EMBL/GenBank/DDBJ whole genome shotgun (WGS) entry which is preliminary data.</text>
</comment>
<dbReference type="InterPro" id="IPR003783">
    <property type="entry name" value="Regulatory_RecX"/>
</dbReference>
<keyword evidence="5 6" id="KW-0963">Cytoplasm</keyword>
<dbReference type="Pfam" id="PF21981">
    <property type="entry name" value="RecX_HTH3"/>
    <property type="match status" value="2"/>
</dbReference>
<dbReference type="RefSeq" id="WP_057805727.1">
    <property type="nucleotide sequence ID" value="NZ_AZGO01000008.1"/>
</dbReference>
<dbReference type="GeneID" id="87979222"/>
<evidence type="ECO:0000256" key="6">
    <source>
        <dbReference type="HAMAP-Rule" id="MF_01114"/>
    </source>
</evidence>
<dbReference type="InterPro" id="IPR053924">
    <property type="entry name" value="RecX_HTH_2nd"/>
</dbReference>
<evidence type="ECO:0000259" key="8">
    <source>
        <dbReference type="Pfam" id="PF21981"/>
    </source>
</evidence>
<comment type="subcellular location">
    <subcellularLocation>
        <location evidence="2 6">Cytoplasm</location>
    </subcellularLocation>
</comment>
<dbReference type="PANTHER" id="PTHR33602">
    <property type="entry name" value="REGULATORY PROTEIN RECX FAMILY PROTEIN"/>
    <property type="match status" value="1"/>
</dbReference>
<evidence type="ECO:0000256" key="5">
    <source>
        <dbReference type="ARBA" id="ARBA00022490"/>
    </source>
</evidence>
<name>A0A922PVX9_9LACO</name>
<dbReference type="PANTHER" id="PTHR33602:SF1">
    <property type="entry name" value="REGULATORY PROTEIN RECX FAMILY PROTEIN"/>
    <property type="match status" value="1"/>
</dbReference>
<evidence type="ECO:0000256" key="3">
    <source>
        <dbReference type="ARBA" id="ARBA00009695"/>
    </source>
</evidence>
<organism evidence="9 10">
    <name type="scientific">Limosilactobacillus pontis DSM 8475</name>
    <dbReference type="NCBI Taxonomy" id="1423794"/>
    <lineage>
        <taxon>Bacteria</taxon>
        <taxon>Bacillati</taxon>
        <taxon>Bacillota</taxon>
        <taxon>Bacilli</taxon>
        <taxon>Lactobacillales</taxon>
        <taxon>Lactobacillaceae</taxon>
        <taxon>Limosilactobacillus</taxon>
    </lineage>
</organism>
<dbReference type="EMBL" id="AZGO01000008">
    <property type="protein sequence ID" value="KRM37829.1"/>
    <property type="molecule type" value="Genomic_DNA"/>
</dbReference>
<dbReference type="GO" id="GO:0005737">
    <property type="term" value="C:cytoplasm"/>
    <property type="evidence" value="ECO:0007669"/>
    <property type="project" value="UniProtKB-SubCell"/>
</dbReference>
<sequence>MGKITKIEAQKRRGRYNVYLDGKYAFPVAESVLIKFRLIKGMELDKKQVAAITTADQQARAYSRMLDYLAHQLRTESDIVKKLHDLETPEQFVGPILQKLREQHLVDDHEYAASYVRTAIITSLKGPGVIRQYLRMKKIGENDIADALAQFTPDQQRTNASKLAEKLFRRYRNQPLMRQEQKVRQGLLTKGYTSTIFDQIREQVTPQEDPDQQEELLEKTATKLWHRYRRYIGRDRIQHFKQGMFRRGFDLDRVQAWLDQQEEGLS</sequence>
<accession>A0A922PVX9</accession>
<feature type="domain" description="RecX second three-helical" evidence="7">
    <location>
        <begin position="107"/>
        <end position="148"/>
    </location>
</feature>
<protein>
    <recommendedName>
        <fullName evidence="4 6">Regulatory protein RecX</fullName>
    </recommendedName>
</protein>
<dbReference type="Gene3D" id="1.10.10.10">
    <property type="entry name" value="Winged helix-like DNA-binding domain superfamily/Winged helix DNA-binding domain"/>
    <property type="match status" value="4"/>
</dbReference>
<evidence type="ECO:0000256" key="2">
    <source>
        <dbReference type="ARBA" id="ARBA00004496"/>
    </source>
</evidence>
<dbReference type="InterPro" id="IPR053925">
    <property type="entry name" value="RecX_HTH_3rd"/>
</dbReference>
<dbReference type="GO" id="GO:0006282">
    <property type="term" value="P:regulation of DNA repair"/>
    <property type="evidence" value="ECO:0007669"/>
    <property type="project" value="UniProtKB-UniRule"/>
</dbReference>
<proteinExistence type="inferred from homology"/>
<comment type="similarity">
    <text evidence="3 6">Belongs to the RecX family.</text>
</comment>
<dbReference type="AlphaFoldDB" id="A0A922PVX9"/>
<dbReference type="HAMAP" id="MF_01114">
    <property type="entry name" value="RecX"/>
    <property type="match status" value="1"/>
</dbReference>
<evidence type="ECO:0000313" key="9">
    <source>
        <dbReference type="EMBL" id="KRM37829.1"/>
    </source>
</evidence>
<reference evidence="9 10" key="1">
    <citation type="journal article" date="2015" name="Genome Announc.">
        <title>Expanding the biotechnology potential of lactobacilli through comparative genomics of 213 strains and associated genera.</title>
        <authorList>
            <person name="Sun Z."/>
            <person name="Harris H.M."/>
            <person name="McCann A."/>
            <person name="Guo C."/>
            <person name="Argimon S."/>
            <person name="Zhang W."/>
            <person name="Yang X."/>
            <person name="Jeffery I.B."/>
            <person name="Cooney J.C."/>
            <person name="Kagawa T.F."/>
            <person name="Liu W."/>
            <person name="Song Y."/>
            <person name="Salvetti E."/>
            <person name="Wrobel A."/>
            <person name="Rasinkangas P."/>
            <person name="Parkhill J."/>
            <person name="Rea M.C."/>
            <person name="O'Sullivan O."/>
            <person name="Ritari J."/>
            <person name="Douillard F.P."/>
            <person name="Paul Ross R."/>
            <person name="Yang R."/>
            <person name="Briner A.E."/>
            <person name="Felis G.E."/>
            <person name="de Vos W.M."/>
            <person name="Barrangou R."/>
            <person name="Klaenhammer T.R."/>
            <person name="Caufield P.W."/>
            <person name="Cui Y."/>
            <person name="Zhang H."/>
            <person name="O'Toole P.W."/>
        </authorList>
    </citation>
    <scope>NUCLEOTIDE SEQUENCE [LARGE SCALE GENOMIC DNA]</scope>
    <source>
        <strain evidence="9 10">DSM 8475</strain>
    </source>
</reference>
<dbReference type="InterPro" id="IPR036388">
    <property type="entry name" value="WH-like_DNA-bd_sf"/>
</dbReference>
<feature type="domain" description="RecX third three-helical" evidence="8">
    <location>
        <begin position="213"/>
        <end position="258"/>
    </location>
</feature>
<evidence type="ECO:0000259" key="7">
    <source>
        <dbReference type="Pfam" id="PF02631"/>
    </source>
</evidence>